<evidence type="ECO:0000313" key="18">
    <source>
        <dbReference type="Proteomes" id="UP000694843"/>
    </source>
</evidence>
<keyword evidence="9 19" id="KW-0675">Receptor</keyword>
<evidence type="ECO:0000259" key="16">
    <source>
        <dbReference type="SMART" id="SM00079"/>
    </source>
</evidence>
<reference evidence="19" key="1">
    <citation type="submission" date="2025-08" db="UniProtKB">
        <authorList>
            <consortium name="RefSeq"/>
        </authorList>
    </citation>
    <scope>IDENTIFICATION</scope>
    <source>
        <tissue evidence="19">Whole organism</tissue>
    </source>
</reference>
<proteinExistence type="inferred from homology"/>
<evidence type="ECO:0000256" key="6">
    <source>
        <dbReference type="ARBA" id="ARBA00022989"/>
    </source>
</evidence>
<name>A0A979FIC0_HYAAZ</name>
<evidence type="ECO:0000259" key="17">
    <source>
        <dbReference type="SMART" id="SM00918"/>
    </source>
</evidence>
<dbReference type="SMART" id="SM00079">
    <property type="entry name" value="PBPe"/>
    <property type="match status" value="1"/>
</dbReference>
<evidence type="ECO:0000256" key="13">
    <source>
        <dbReference type="SAM" id="MobiDB-lite"/>
    </source>
</evidence>
<keyword evidence="7" id="KW-0406">Ion transport</keyword>
<keyword evidence="11" id="KW-1071">Ligand-gated ion channel</keyword>
<dbReference type="GO" id="GO:0015276">
    <property type="term" value="F:ligand-gated monoatomic ion channel activity"/>
    <property type="evidence" value="ECO:0007669"/>
    <property type="project" value="InterPro"/>
</dbReference>
<evidence type="ECO:0000256" key="2">
    <source>
        <dbReference type="ARBA" id="ARBA00008685"/>
    </source>
</evidence>
<dbReference type="InterPro" id="IPR019594">
    <property type="entry name" value="Glu/Gly-bd"/>
</dbReference>
<evidence type="ECO:0000313" key="19">
    <source>
        <dbReference type="RefSeq" id="XP_047736700.1"/>
    </source>
</evidence>
<evidence type="ECO:0000256" key="14">
    <source>
        <dbReference type="SAM" id="Phobius"/>
    </source>
</evidence>
<feature type="signal peptide" evidence="15">
    <location>
        <begin position="1"/>
        <end position="44"/>
    </location>
</feature>
<keyword evidence="3" id="KW-0813">Transport</keyword>
<evidence type="ECO:0000256" key="7">
    <source>
        <dbReference type="ARBA" id="ARBA00023065"/>
    </source>
</evidence>
<sequence length="772" mass="86238">MISSHVWGNSSCHPMPFSHIMNAAPTTTIKLLLVFLTLISIAWGSDSLDVMTEDCPNRSTISANPPEENEDPRPLIVSALESTSFEPSLTPNRSTRDHAVEELSSASSGSVEIASPQESTSLGYLVPNASAESSMLYRNVPSEATNRVRMMIEALVEVLNRTRLYLLQCIVQDVHMGNKLMAALSSHGLPATLYVTSSANNPSWLPAILHNYDPYFSPSELVVWGDLKYLTEFVKKSHDLFYNGIISISRVKFLWVLHPSEELTEAGESEVIRKLEPELFFASQGLVLLMSQSLNDSANASQVLVLRVFSSVPEGVTLQAAAHVHNFYNDSKVQVEELEPFWPTVPRNFMGSLVVVTCLDKPGCFELEKDVSKSTLETARGFCAEVARAIAKFMNFTTVLRPTDGFGSQLKNGSWNGMVGLINRKEAEIGPLDFSPSWDRRVAIDFAEYLGSEGLVMVSNSARLVKQPYLLLKIFSPEVLVGIFLINLLATGVILLITLRHYRKPINFESLTFIVESLRFTFSQISPKDPKLTSVRVLTIPVVLVVLVVTATYNGAITSYLALPLWSKTIDTGVDLANSPTIPFARPSTYTYPFFMMQDKPPLSQIRDKLRMVDDSKVDEEFFEKVSEGKYALIDTYSSAVGRSNLYEKRNHVCRFYVGYEEYATRLDSFGLQRNSRLTYHVDIIIQRLRSFGITSYLRRIAYKVPCDLHPSLSELAPLNLSQYEGLMYVFCIALGASFVVFLLELTLHKFRTPTLTPVTVLQVNHQDYGGA</sequence>
<dbReference type="GO" id="GO:0050906">
    <property type="term" value="P:detection of stimulus involved in sensory perception"/>
    <property type="evidence" value="ECO:0007669"/>
    <property type="project" value="UniProtKB-ARBA"/>
</dbReference>
<keyword evidence="4" id="KW-1003">Cell membrane</keyword>
<feature type="region of interest" description="Disordered" evidence="13">
    <location>
        <begin position="85"/>
        <end position="115"/>
    </location>
</feature>
<evidence type="ECO:0000256" key="9">
    <source>
        <dbReference type="ARBA" id="ARBA00023170"/>
    </source>
</evidence>
<feature type="transmembrane region" description="Helical" evidence="14">
    <location>
        <begin position="479"/>
        <end position="499"/>
    </location>
</feature>
<evidence type="ECO:0000256" key="5">
    <source>
        <dbReference type="ARBA" id="ARBA00022692"/>
    </source>
</evidence>
<keyword evidence="8 14" id="KW-0472">Membrane</keyword>
<feature type="domain" description="Ionotropic glutamate receptor L-glutamate and glycine-binding" evidence="17">
    <location>
        <begin position="362"/>
        <end position="424"/>
    </location>
</feature>
<dbReference type="GeneID" id="108669014"/>
<dbReference type="KEGG" id="hazt:108669014"/>
<dbReference type="OrthoDB" id="6377779at2759"/>
<protein>
    <submittedName>
        <fullName evidence="19">Glutamate receptor ionotropic, NMDA 2B</fullName>
    </submittedName>
</protein>
<keyword evidence="10" id="KW-0325">Glycoprotein</keyword>
<evidence type="ECO:0000256" key="4">
    <source>
        <dbReference type="ARBA" id="ARBA00022475"/>
    </source>
</evidence>
<dbReference type="Proteomes" id="UP000694843">
    <property type="component" value="Unplaced"/>
</dbReference>
<keyword evidence="18" id="KW-1185">Reference proteome</keyword>
<dbReference type="SMART" id="SM00918">
    <property type="entry name" value="Lig_chan-Glu_bd"/>
    <property type="match status" value="1"/>
</dbReference>
<dbReference type="PANTHER" id="PTHR42643:SF24">
    <property type="entry name" value="IONOTROPIC RECEPTOR 60A"/>
    <property type="match status" value="1"/>
</dbReference>
<dbReference type="InterPro" id="IPR001320">
    <property type="entry name" value="Iontro_rcpt_C"/>
</dbReference>
<dbReference type="Pfam" id="PF10613">
    <property type="entry name" value="Lig_chan-Glu_bd"/>
    <property type="match status" value="1"/>
</dbReference>
<evidence type="ECO:0000256" key="11">
    <source>
        <dbReference type="ARBA" id="ARBA00023286"/>
    </source>
</evidence>
<evidence type="ECO:0000256" key="12">
    <source>
        <dbReference type="ARBA" id="ARBA00023303"/>
    </source>
</evidence>
<evidence type="ECO:0000256" key="8">
    <source>
        <dbReference type="ARBA" id="ARBA00023136"/>
    </source>
</evidence>
<evidence type="ECO:0000256" key="15">
    <source>
        <dbReference type="SAM" id="SignalP"/>
    </source>
</evidence>
<dbReference type="SUPFAM" id="SSF53850">
    <property type="entry name" value="Periplasmic binding protein-like II"/>
    <property type="match status" value="1"/>
</dbReference>
<dbReference type="PANTHER" id="PTHR42643">
    <property type="entry name" value="IONOTROPIC RECEPTOR 20A-RELATED"/>
    <property type="match status" value="1"/>
</dbReference>
<keyword evidence="15" id="KW-0732">Signal</keyword>
<dbReference type="InterPro" id="IPR052192">
    <property type="entry name" value="Insect_Ionotropic_Sensory_Rcpt"/>
</dbReference>
<dbReference type="Gene3D" id="3.40.190.10">
    <property type="entry name" value="Periplasmic binding protein-like II"/>
    <property type="match status" value="1"/>
</dbReference>
<comment type="similarity">
    <text evidence="2">Belongs to the glutamate-gated ion channel (TC 1.A.10.1) family.</text>
</comment>
<dbReference type="RefSeq" id="XP_047736700.1">
    <property type="nucleotide sequence ID" value="XM_047880744.1"/>
</dbReference>
<accession>A0A979FIC0</accession>
<feature type="transmembrane region" description="Helical" evidence="14">
    <location>
        <begin position="537"/>
        <end position="563"/>
    </location>
</feature>
<keyword evidence="6 14" id="KW-1133">Transmembrane helix</keyword>
<evidence type="ECO:0000256" key="1">
    <source>
        <dbReference type="ARBA" id="ARBA00004651"/>
    </source>
</evidence>
<comment type="subcellular location">
    <subcellularLocation>
        <location evidence="1">Cell membrane</location>
        <topology evidence="1">Multi-pass membrane protein</topology>
    </subcellularLocation>
</comment>
<dbReference type="AlphaFoldDB" id="A0A979FIC0"/>
<feature type="compositionally biased region" description="Low complexity" evidence="13">
    <location>
        <begin position="102"/>
        <end position="115"/>
    </location>
</feature>
<feature type="transmembrane region" description="Helical" evidence="14">
    <location>
        <begin position="726"/>
        <end position="744"/>
    </location>
</feature>
<keyword evidence="5 14" id="KW-0812">Transmembrane</keyword>
<dbReference type="GO" id="GO:0005886">
    <property type="term" value="C:plasma membrane"/>
    <property type="evidence" value="ECO:0007669"/>
    <property type="project" value="UniProtKB-SubCell"/>
</dbReference>
<feature type="domain" description="Ionotropic glutamate receptor C-terminal" evidence="16">
    <location>
        <begin position="352"/>
        <end position="705"/>
    </location>
</feature>
<organism evidence="18 19">
    <name type="scientific">Hyalella azteca</name>
    <name type="common">Amphipod</name>
    <dbReference type="NCBI Taxonomy" id="294128"/>
    <lineage>
        <taxon>Eukaryota</taxon>
        <taxon>Metazoa</taxon>
        <taxon>Ecdysozoa</taxon>
        <taxon>Arthropoda</taxon>
        <taxon>Crustacea</taxon>
        <taxon>Multicrustacea</taxon>
        <taxon>Malacostraca</taxon>
        <taxon>Eumalacostraca</taxon>
        <taxon>Peracarida</taxon>
        <taxon>Amphipoda</taxon>
        <taxon>Senticaudata</taxon>
        <taxon>Talitrida</taxon>
        <taxon>Talitroidea</taxon>
        <taxon>Hyalellidae</taxon>
        <taxon>Hyalella</taxon>
    </lineage>
</organism>
<gene>
    <name evidence="19" type="primary">LOC108669014</name>
</gene>
<feature type="chain" id="PRO_5036787856" evidence="15">
    <location>
        <begin position="45"/>
        <end position="772"/>
    </location>
</feature>
<evidence type="ECO:0000256" key="10">
    <source>
        <dbReference type="ARBA" id="ARBA00023180"/>
    </source>
</evidence>
<dbReference type="Gene3D" id="1.10.287.70">
    <property type="match status" value="1"/>
</dbReference>
<keyword evidence="12" id="KW-0407">Ion channel</keyword>
<evidence type="ECO:0000256" key="3">
    <source>
        <dbReference type="ARBA" id="ARBA00022448"/>
    </source>
</evidence>